<dbReference type="AlphaFoldDB" id="V9F7D3"/>
<accession>V9F7D3</accession>
<dbReference type="Proteomes" id="UP000018721">
    <property type="component" value="Unassembled WGS sequence"/>
</dbReference>
<sequence length="50" mass="5478">MTEAGSQNEKGDVCIRNYECDRTGKTKCTRNFQKKNSCAPKEVLNAAAAP</sequence>
<name>V9F7D3_PHYNI</name>
<comment type="caution">
    <text evidence="1">The sequence shown here is derived from an EMBL/GenBank/DDBJ whole genome shotgun (WGS) entry which is preliminary data.</text>
</comment>
<gene>
    <name evidence="1" type="ORF">F443_08959</name>
</gene>
<reference evidence="1 2" key="1">
    <citation type="submission" date="2013-11" db="EMBL/GenBank/DDBJ databases">
        <title>The Genome Sequence of Phytophthora parasitica P1569.</title>
        <authorList>
            <consortium name="The Broad Institute Genomics Platform"/>
            <person name="Russ C."/>
            <person name="Tyler B."/>
            <person name="Panabieres F."/>
            <person name="Shan W."/>
            <person name="Tripathy S."/>
            <person name="Grunwald N."/>
            <person name="Machado M."/>
            <person name="Johnson C.S."/>
            <person name="Arredondo F."/>
            <person name="Hong C."/>
            <person name="Coffey M."/>
            <person name="Young S.K."/>
            <person name="Zeng Q."/>
            <person name="Gargeya S."/>
            <person name="Fitzgerald M."/>
            <person name="Abouelleil A."/>
            <person name="Alvarado L."/>
            <person name="Chapman S.B."/>
            <person name="Gainer-Dewar J."/>
            <person name="Goldberg J."/>
            <person name="Griggs A."/>
            <person name="Gujja S."/>
            <person name="Hansen M."/>
            <person name="Howarth C."/>
            <person name="Imamovic A."/>
            <person name="Ireland A."/>
            <person name="Larimer J."/>
            <person name="McCowan C."/>
            <person name="Murphy C."/>
            <person name="Pearson M."/>
            <person name="Poon T.W."/>
            <person name="Priest M."/>
            <person name="Roberts A."/>
            <person name="Saif S."/>
            <person name="Shea T."/>
            <person name="Sykes S."/>
            <person name="Wortman J."/>
            <person name="Nusbaum C."/>
            <person name="Birren B."/>
        </authorList>
    </citation>
    <scope>NUCLEOTIDE SEQUENCE [LARGE SCALE GENOMIC DNA]</scope>
    <source>
        <strain evidence="1 2">P1569</strain>
    </source>
</reference>
<keyword evidence="2" id="KW-1185">Reference proteome</keyword>
<dbReference type="EMBL" id="ANIZ01001528">
    <property type="protein sequence ID" value="ETI46663.1"/>
    <property type="molecule type" value="Genomic_DNA"/>
</dbReference>
<evidence type="ECO:0000313" key="1">
    <source>
        <dbReference type="EMBL" id="ETI46663.1"/>
    </source>
</evidence>
<protein>
    <submittedName>
        <fullName evidence="1">Uncharacterized protein</fullName>
    </submittedName>
</protein>
<evidence type="ECO:0000313" key="2">
    <source>
        <dbReference type="Proteomes" id="UP000018721"/>
    </source>
</evidence>
<dbReference type="HOGENOM" id="CLU_3128369_0_0_1"/>
<organism evidence="1 2">
    <name type="scientific">Phytophthora nicotianae P1569</name>
    <dbReference type="NCBI Taxonomy" id="1317065"/>
    <lineage>
        <taxon>Eukaryota</taxon>
        <taxon>Sar</taxon>
        <taxon>Stramenopiles</taxon>
        <taxon>Oomycota</taxon>
        <taxon>Peronosporomycetes</taxon>
        <taxon>Peronosporales</taxon>
        <taxon>Peronosporaceae</taxon>
        <taxon>Phytophthora</taxon>
    </lineage>
</organism>
<proteinExistence type="predicted"/>